<dbReference type="InterPro" id="IPR001466">
    <property type="entry name" value="Beta-lactam-related"/>
</dbReference>
<keyword evidence="2" id="KW-0378">Hydrolase</keyword>
<keyword evidence="3" id="KW-1185">Reference proteome</keyword>
<evidence type="ECO:0000313" key="2">
    <source>
        <dbReference type="EMBL" id="MWB79662.1"/>
    </source>
</evidence>
<dbReference type="Proteomes" id="UP000443843">
    <property type="component" value="Unassembled WGS sequence"/>
</dbReference>
<name>A0A844WF76_9RHOB</name>
<protein>
    <submittedName>
        <fullName evidence="2">Serine hydrolase</fullName>
    </submittedName>
</protein>
<comment type="caution">
    <text evidence="2">The sequence shown here is derived from an EMBL/GenBank/DDBJ whole genome shotgun (WGS) entry which is preliminary data.</text>
</comment>
<dbReference type="Pfam" id="PF00144">
    <property type="entry name" value="Beta-lactamase"/>
    <property type="match status" value="1"/>
</dbReference>
<dbReference type="EMBL" id="WNXQ01000013">
    <property type="protein sequence ID" value="MWB79662.1"/>
    <property type="molecule type" value="Genomic_DNA"/>
</dbReference>
<dbReference type="AlphaFoldDB" id="A0A844WF76"/>
<dbReference type="PANTHER" id="PTHR43283:SF7">
    <property type="entry name" value="BETA-LACTAMASE-RELATED DOMAIN-CONTAINING PROTEIN"/>
    <property type="match status" value="1"/>
</dbReference>
<organism evidence="2 3">
    <name type="scientific">Pseudooceanicola pacificus</name>
    <dbReference type="NCBI Taxonomy" id="2676438"/>
    <lineage>
        <taxon>Bacteria</taxon>
        <taxon>Pseudomonadati</taxon>
        <taxon>Pseudomonadota</taxon>
        <taxon>Alphaproteobacteria</taxon>
        <taxon>Rhodobacterales</taxon>
        <taxon>Paracoccaceae</taxon>
        <taxon>Pseudooceanicola</taxon>
    </lineage>
</organism>
<dbReference type="Gene3D" id="3.40.710.10">
    <property type="entry name" value="DD-peptidase/beta-lactamase superfamily"/>
    <property type="match status" value="1"/>
</dbReference>
<dbReference type="InterPro" id="IPR012338">
    <property type="entry name" value="Beta-lactam/transpept-like"/>
</dbReference>
<feature type="domain" description="Beta-lactamase-related" evidence="1">
    <location>
        <begin position="47"/>
        <end position="316"/>
    </location>
</feature>
<reference evidence="2 3" key="1">
    <citation type="submission" date="2019-11" db="EMBL/GenBank/DDBJ databases">
        <title>Pseudooceanicola pacifica sp. nov., isolated from deep-sea sediment of the Pacific Ocean.</title>
        <authorList>
            <person name="Lyu L."/>
        </authorList>
    </citation>
    <scope>NUCLEOTIDE SEQUENCE [LARGE SCALE GENOMIC DNA]</scope>
    <source>
        <strain evidence="2 3">216_PA32_1</strain>
    </source>
</reference>
<dbReference type="SUPFAM" id="SSF56601">
    <property type="entry name" value="beta-lactamase/transpeptidase-like"/>
    <property type="match status" value="1"/>
</dbReference>
<sequence>MLRWKIPSFFTWFAITTGAFASMVMGQTMQERMSTAMDAGELSGLHATVVMFGGEQIAEAYFTGKDERWGAPIGIVEHGPDTLHDTRSITKSIIGLLYGIALDEGVVPDLGTPLLDVFPEYSDLRDGSARETITIADVLTMQMGTEWDESFPYSDSRNSEIAMELADDRYRFVLDRPMVAEPGTIWTYNGGAVALLGHLISEGADMGIDTYAQTRLFDPLGISEFEWLAGADGVPSAASGLRLTARDLARIGAMVARNGMYDGRQIVPASWLDASFQTRASIMEGFNYGFLWYLASGPSGDQLIIASGNGGQRLTVQSSVEFVVATYAGRYNDFDSWQLPVRIIGEFAVPEVSRVRSE</sequence>
<dbReference type="GO" id="GO:0016787">
    <property type="term" value="F:hydrolase activity"/>
    <property type="evidence" value="ECO:0007669"/>
    <property type="project" value="UniProtKB-KW"/>
</dbReference>
<dbReference type="PANTHER" id="PTHR43283">
    <property type="entry name" value="BETA-LACTAMASE-RELATED"/>
    <property type="match status" value="1"/>
</dbReference>
<evidence type="ECO:0000259" key="1">
    <source>
        <dbReference type="Pfam" id="PF00144"/>
    </source>
</evidence>
<gene>
    <name evidence="2" type="ORF">GLS40_16640</name>
</gene>
<evidence type="ECO:0000313" key="3">
    <source>
        <dbReference type="Proteomes" id="UP000443843"/>
    </source>
</evidence>
<dbReference type="InterPro" id="IPR050789">
    <property type="entry name" value="Diverse_Enzym_Activities"/>
</dbReference>
<proteinExistence type="predicted"/>
<accession>A0A844WF76</accession>